<evidence type="ECO:0000313" key="5">
    <source>
        <dbReference type="Proteomes" id="UP001596028"/>
    </source>
</evidence>
<reference evidence="5" key="1">
    <citation type="journal article" date="2019" name="Int. J. Syst. Evol. Microbiol.">
        <title>The Global Catalogue of Microorganisms (GCM) 10K type strain sequencing project: providing services to taxonomists for standard genome sequencing and annotation.</title>
        <authorList>
            <consortium name="The Broad Institute Genomics Platform"/>
            <consortium name="The Broad Institute Genome Sequencing Center for Infectious Disease"/>
            <person name="Wu L."/>
            <person name="Ma J."/>
        </authorList>
    </citation>
    <scope>NUCLEOTIDE SEQUENCE [LARGE SCALE GENOMIC DNA]</scope>
    <source>
        <strain evidence="5">CCUG 49571</strain>
    </source>
</reference>
<dbReference type="Pfam" id="PF07501">
    <property type="entry name" value="G5"/>
    <property type="match status" value="1"/>
</dbReference>
<evidence type="ECO:0000256" key="2">
    <source>
        <dbReference type="SAM" id="Phobius"/>
    </source>
</evidence>
<dbReference type="InterPro" id="IPR010611">
    <property type="entry name" value="3D_dom"/>
</dbReference>
<dbReference type="InterPro" id="IPR007137">
    <property type="entry name" value="DUF348"/>
</dbReference>
<keyword evidence="2" id="KW-0472">Membrane</keyword>
<proteinExistence type="predicted"/>
<evidence type="ECO:0000313" key="4">
    <source>
        <dbReference type="EMBL" id="MFC4600545.1"/>
    </source>
</evidence>
<dbReference type="PANTHER" id="PTHR39160">
    <property type="entry name" value="CELL WALL-BINDING PROTEIN YOCH"/>
    <property type="match status" value="1"/>
</dbReference>
<dbReference type="Gene3D" id="2.20.230.10">
    <property type="entry name" value="Resuscitation-promoting factor rpfb"/>
    <property type="match status" value="1"/>
</dbReference>
<evidence type="ECO:0000256" key="1">
    <source>
        <dbReference type="ARBA" id="ARBA00022729"/>
    </source>
</evidence>
<evidence type="ECO:0000259" key="3">
    <source>
        <dbReference type="PROSITE" id="PS51109"/>
    </source>
</evidence>
<sequence length="385" mass="41788">MGAIPVQETHDPRPTGKLFALRWKHEYLRVALLTAILVFAVSIMFVSLLEKAATKSITVIDNGVSKVVSTKTSNVLGLLEEQDIYIGPNDRLSMAATDSLEEGGRLVIDRAVGVVIKADGKQQVAYSSEDTVGGVIESLNLPLSEHDRVVPELGSPVREGMTVSVVRVHKEVIETQRPIAFQVVEKKSADLEEGKTKIVTEGEKGLVVYKTEKVYEDGVLVSEEMVEKKVAKPAVQQVVAIGTKKKSEVALASYSGPPKEDEAKVVKLNGKSVKVRRMLSNVTLTAYSADFASTGKSKGDKGYGITRSGTKVQEGRTIAVDPKVIPLGWWVYIEGIGFRRAEDTGSAVKGKKIDVYYDSEAYATKFGLKRGYTVYVIGPVKPSAD</sequence>
<feature type="domain" description="G5" evidence="3">
    <location>
        <begin position="165"/>
        <end position="245"/>
    </location>
</feature>
<dbReference type="InterPro" id="IPR051933">
    <property type="entry name" value="Resuscitation_pf_RpfB"/>
</dbReference>
<gene>
    <name evidence="4" type="ORF">ACFO3S_20040</name>
</gene>
<dbReference type="PROSITE" id="PS51109">
    <property type="entry name" value="G5"/>
    <property type="match status" value="1"/>
</dbReference>
<protein>
    <submittedName>
        <fullName evidence="4">Ubiquitin-like domain-containing protein</fullName>
    </submittedName>
</protein>
<keyword evidence="2" id="KW-0812">Transmembrane</keyword>
<dbReference type="PANTHER" id="PTHR39160:SF4">
    <property type="entry name" value="RESUSCITATION-PROMOTING FACTOR RPFB"/>
    <property type="match status" value="1"/>
</dbReference>
<accession>A0ABV9FIG1</accession>
<dbReference type="InterPro" id="IPR011098">
    <property type="entry name" value="G5_dom"/>
</dbReference>
<dbReference type="RefSeq" id="WP_378099727.1">
    <property type="nucleotide sequence ID" value="NZ_JBHSEP010000017.1"/>
</dbReference>
<comment type="caution">
    <text evidence="4">The sequence shown here is derived from an EMBL/GenBank/DDBJ whole genome shotgun (WGS) entry which is preliminary data.</text>
</comment>
<dbReference type="EMBL" id="JBHSEP010000017">
    <property type="protein sequence ID" value="MFC4600545.1"/>
    <property type="molecule type" value="Genomic_DNA"/>
</dbReference>
<organism evidence="4 5">
    <name type="scientific">Cohnella hongkongensis</name>
    <dbReference type="NCBI Taxonomy" id="178337"/>
    <lineage>
        <taxon>Bacteria</taxon>
        <taxon>Bacillati</taxon>
        <taxon>Bacillota</taxon>
        <taxon>Bacilli</taxon>
        <taxon>Bacillales</taxon>
        <taxon>Paenibacillaceae</taxon>
        <taxon>Cohnella</taxon>
    </lineage>
</organism>
<dbReference type="InterPro" id="IPR036908">
    <property type="entry name" value="RlpA-like_sf"/>
</dbReference>
<dbReference type="SMART" id="SM01208">
    <property type="entry name" value="G5"/>
    <property type="match status" value="1"/>
</dbReference>
<keyword evidence="1" id="KW-0732">Signal</keyword>
<feature type="transmembrane region" description="Helical" evidence="2">
    <location>
        <begin position="27"/>
        <end position="49"/>
    </location>
</feature>
<name>A0ABV9FIG1_9BACL</name>
<dbReference type="CDD" id="cd14667">
    <property type="entry name" value="3D_containing_proteins"/>
    <property type="match status" value="1"/>
</dbReference>
<dbReference type="Gene3D" id="2.40.40.10">
    <property type="entry name" value="RlpA-like domain"/>
    <property type="match status" value="1"/>
</dbReference>
<keyword evidence="5" id="KW-1185">Reference proteome</keyword>
<dbReference type="Pfam" id="PF06725">
    <property type="entry name" value="3D"/>
    <property type="match status" value="1"/>
</dbReference>
<dbReference type="Proteomes" id="UP001596028">
    <property type="component" value="Unassembled WGS sequence"/>
</dbReference>
<dbReference type="SUPFAM" id="SSF50685">
    <property type="entry name" value="Barwin-like endoglucanases"/>
    <property type="match status" value="1"/>
</dbReference>
<dbReference type="InterPro" id="IPR059180">
    <property type="entry name" value="3D_YorM"/>
</dbReference>
<keyword evidence="2" id="KW-1133">Transmembrane helix</keyword>
<dbReference type="Pfam" id="PF03990">
    <property type="entry name" value="DUF348"/>
    <property type="match status" value="2"/>
</dbReference>